<sequence length="364" mass="40577">MTIISIVPRLPPAIDGIGDYAFCLARRIEQDFGIKTHFIVGDCDWRDIEPLANFSVETLSDRSAKTLQTALLNHPPTTPVFLHYVNYGYAKRGCPWWLIDGLENWKQQAPDMLLITMFHELIATEPPWRSGFWLAPIHQQLASRVACLSDRCITSAEQYARTLQTLSQQKHVDIPCLPVFSGIAEPQSVLPLSARKKQLVIFGQAGNRRRVYRHSQSVLHQICNRLQIEEILDIGMPTGLELSTIGTVPITALGKRPTEEISEILSTSIAGFLHYYSGRLAKSTIFAAYCAHGLLPICHRPHPDSDGLQAGQQYWTLDVGVSSSSALQAVADSAYGWYQTHQLSTQAKTFADCFATRSLDNSNI</sequence>
<proteinExistence type="predicted"/>
<dbReference type="OrthoDB" id="8478474at2"/>
<dbReference type="AlphaFoldDB" id="A0A2T1DNE0"/>
<evidence type="ECO:0008006" key="3">
    <source>
        <dbReference type="Google" id="ProtNLM"/>
    </source>
</evidence>
<evidence type="ECO:0000313" key="2">
    <source>
        <dbReference type="Proteomes" id="UP000238634"/>
    </source>
</evidence>
<comment type="caution">
    <text evidence="1">The sequence shown here is derived from an EMBL/GenBank/DDBJ whole genome shotgun (WGS) entry which is preliminary data.</text>
</comment>
<keyword evidence="2" id="KW-1185">Reference proteome</keyword>
<name>A0A2T1DNE0_9CYAN</name>
<dbReference type="RefSeq" id="WP_073069039.1">
    <property type="nucleotide sequence ID" value="NZ_MPPI01000001.1"/>
</dbReference>
<reference evidence="1 2" key="2">
    <citation type="submission" date="2018-03" db="EMBL/GenBank/DDBJ databases">
        <title>The ancient ancestry and fast evolution of plastids.</title>
        <authorList>
            <person name="Moore K.R."/>
            <person name="Magnabosco C."/>
            <person name="Momper L."/>
            <person name="Gold D.A."/>
            <person name="Bosak T."/>
            <person name="Fournier G.P."/>
        </authorList>
    </citation>
    <scope>NUCLEOTIDE SEQUENCE [LARGE SCALE GENOMIC DNA]</scope>
    <source>
        <strain evidence="1 2">ULC007</strain>
    </source>
</reference>
<reference evidence="1 2" key="1">
    <citation type="submission" date="2018-02" db="EMBL/GenBank/DDBJ databases">
        <authorList>
            <person name="Cohen D.B."/>
            <person name="Kent A.D."/>
        </authorList>
    </citation>
    <scope>NUCLEOTIDE SEQUENCE [LARGE SCALE GENOMIC DNA]</scope>
    <source>
        <strain evidence="1 2">ULC007</strain>
    </source>
</reference>
<gene>
    <name evidence="1" type="ORF">C7B65_00965</name>
</gene>
<evidence type="ECO:0000313" key="1">
    <source>
        <dbReference type="EMBL" id="PSB22017.1"/>
    </source>
</evidence>
<organism evidence="1 2">
    <name type="scientific">Phormidesmis priestleyi ULC007</name>
    <dbReference type="NCBI Taxonomy" id="1920490"/>
    <lineage>
        <taxon>Bacteria</taxon>
        <taxon>Bacillati</taxon>
        <taxon>Cyanobacteriota</taxon>
        <taxon>Cyanophyceae</taxon>
        <taxon>Leptolyngbyales</taxon>
        <taxon>Leptolyngbyaceae</taxon>
        <taxon>Phormidesmis</taxon>
    </lineage>
</organism>
<dbReference type="SUPFAM" id="SSF53756">
    <property type="entry name" value="UDP-Glycosyltransferase/glycogen phosphorylase"/>
    <property type="match status" value="1"/>
</dbReference>
<protein>
    <recommendedName>
        <fullName evidence="3">Glycosyltransferase family 1 protein</fullName>
    </recommendedName>
</protein>
<accession>A0A2T1DNE0</accession>
<dbReference type="Proteomes" id="UP000238634">
    <property type="component" value="Unassembled WGS sequence"/>
</dbReference>
<dbReference type="EMBL" id="PVWG01000001">
    <property type="protein sequence ID" value="PSB22017.1"/>
    <property type="molecule type" value="Genomic_DNA"/>
</dbReference>
<dbReference type="STRING" id="1920490.GCA_001895925_00742"/>